<dbReference type="PATRIC" id="fig|301148.3.peg.2085"/>
<dbReference type="PROSITE" id="PS51192">
    <property type="entry name" value="HELICASE_ATP_BIND_1"/>
    <property type="match status" value="1"/>
</dbReference>
<evidence type="ECO:0000313" key="9">
    <source>
        <dbReference type="Proteomes" id="UP000075683"/>
    </source>
</evidence>
<dbReference type="GO" id="GO:0005524">
    <property type="term" value="F:ATP binding"/>
    <property type="evidence" value="ECO:0007669"/>
    <property type="project" value="UniProtKB-KW"/>
</dbReference>
<dbReference type="PANTHER" id="PTHR10799">
    <property type="entry name" value="SNF2/RAD54 HELICASE FAMILY"/>
    <property type="match status" value="1"/>
</dbReference>
<comment type="caution">
    <text evidence="8">The sequence shown here is derived from an EMBL/GenBank/DDBJ whole genome shotgun (WGS) entry which is preliminary data.</text>
</comment>
<dbReference type="Pfam" id="PF00176">
    <property type="entry name" value="SNF2-rel_dom"/>
    <property type="match status" value="1"/>
</dbReference>
<sequence>MLKVEELISGPFWPEMVEIRKCERIGDTLFIVEALGCKTNQYYEQILNLEDIERLEKSKQRSKKESGSFTAKDIQHFLQYYALKIDQQYSVSRKLGNSKLIPLPHQIEAVYSRMLQTPKVRFLLADDPGAGKTIMAGMLIRELRARKCVERILILVPPLVLRQWQEELKEKFNEEFTIITRETINHSQSNPFEQFDCCLASMYWAARDEVKALVLKADFDLIIVDEAHKMAAYTRGKKQRKVERTKLYQLGEALLHHVEHCLLLTATPHKGDPENFRHLMRLIDPDIFSNLDGNKSLREKSNPFIIRRLKENMVTFEGTPLFPKRTTKTIEFELSQMELDLYESVTNYVRKHFNRAIQKGNNSTAFAMMLLQRRLSSSIEAIHLSLERRKEKLVSILEQLFRGQREILDKNDEVWDEEEWTLDEIEEKEKELEGSTDAIDIEELKIEIQEIERLLTKTSTLRRIGIERKYRELERTLFGPNGLLKQGEKILIFTEATDTLRYLEKKLLEHVPKVAVITGEYSMDHRRQQVELFRNEAQIMLATDAGGESINLQFCNQMINYDIPWNPNRLEQRMGRIHRIGQKNEVFVFNLVAKNTREGYVLSRLLQKIEQMREDLGENLVYDIIGEILEDKDIDLPTLMQNAILNRERLEDIISKLDKTLSEEHKRLIEIVQAERLDETSFDLPGIRRQQYDVMVKSLPARVYGEFTKHSLEKANIKMYVSQDNKNVRIDRIPKSIREYARRKGILLPAIEQSFRFTIDPQKESDNIGVLTVQDPLFKLALELTEKAFDHARFKRYKIPYPTREPILLEVHEVSIVDGTGREIDKRLLNIGKRLNGDFVYLDPYWIFQQQWTDVVAVDEVTEDYEMKIQSIKKAQERLNEIRNNREKELTKKIQFLRRVFEEQYQDTLKRLEKYRKENTDQRNSALINQMNAQLEEIEERREMRLQELERERTIQLKPTRRIIQLELIPNESRYKRVFPVDWLDNVKQYENRAGRSNVKAFDAFALVDFYSETYDGKPRYIILQDENTILDSQYLKDLDPIKEHVYIYYVANNREIIREELLV</sequence>
<proteinExistence type="predicted"/>
<dbReference type="InterPro" id="IPR049730">
    <property type="entry name" value="SNF2/RAD54-like_C"/>
</dbReference>
<dbReference type="PROSITE" id="PS51194">
    <property type="entry name" value="HELICASE_CTER"/>
    <property type="match status" value="1"/>
</dbReference>
<reference evidence="8 9" key="1">
    <citation type="submission" date="2016-01" db="EMBL/GenBank/DDBJ databases">
        <title>Draft Genome Sequences of Seven Thermophilic Sporeformers Isolated from Foods.</title>
        <authorList>
            <person name="Berendsen E.M."/>
            <person name="Wells-Bennik M.H."/>
            <person name="Krawcyk A.O."/>
            <person name="De Jong A."/>
            <person name="Holsappel S."/>
            <person name="Eijlander R.T."/>
            <person name="Kuipers O.P."/>
        </authorList>
    </citation>
    <scope>NUCLEOTIDE SEQUENCE [LARGE SCALE GENOMIC DNA]</scope>
    <source>
        <strain evidence="8 9">B4135</strain>
    </source>
</reference>
<evidence type="ECO:0000259" key="6">
    <source>
        <dbReference type="PROSITE" id="PS51192"/>
    </source>
</evidence>
<dbReference type="OrthoDB" id="9814088at2"/>
<dbReference type="SUPFAM" id="SSF52540">
    <property type="entry name" value="P-loop containing nucleoside triphosphate hydrolases"/>
    <property type="match status" value="2"/>
</dbReference>
<evidence type="ECO:0000256" key="2">
    <source>
        <dbReference type="ARBA" id="ARBA00022801"/>
    </source>
</evidence>
<name>A0A150L9Q7_9BACI</name>
<dbReference type="InterPro" id="IPR000330">
    <property type="entry name" value="SNF2_N"/>
</dbReference>
<evidence type="ECO:0000256" key="1">
    <source>
        <dbReference type="ARBA" id="ARBA00022741"/>
    </source>
</evidence>
<dbReference type="CDD" id="cd18793">
    <property type="entry name" value="SF2_C_SNF"/>
    <property type="match status" value="1"/>
</dbReference>
<dbReference type="Gene3D" id="3.40.50.10810">
    <property type="entry name" value="Tandem AAA-ATPase domain"/>
    <property type="match status" value="1"/>
</dbReference>
<evidence type="ECO:0000256" key="3">
    <source>
        <dbReference type="ARBA" id="ARBA00022806"/>
    </source>
</evidence>
<dbReference type="RefSeq" id="WP_061570115.1">
    <property type="nucleotide sequence ID" value="NZ_LQYT01000135.1"/>
</dbReference>
<dbReference type="Gene3D" id="3.40.50.300">
    <property type="entry name" value="P-loop containing nucleotide triphosphate hydrolases"/>
    <property type="match status" value="1"/>
</dbReference>
<dbReference type="STRING" id="301148.B4135_0441"/>
<evidence type="ECO:0000256" key="5">
    <source>
        <dbReference type="SAM" id="Coils"/>
    </source>
</evidence>
<keyword evidence="3" id="KW-0347">Helicase</keyword>
<evidence type="ECO:0008006" key="10">
    <source>
        <dbReference type="Google" id="ProtNLM"/>
    </source>
</evidence>
<evidence type="ECO:0000259" key="7">
    <source>
        <dbReference type="PROSITE" id="PS51194"/>
    </source>
</evidence>
<feature type="domain" description="Helicase ATP-binding" evidence="6">
    <location>
        <begin position="113"/>
        <end position="286"/>
    </location>
</feature>
<accession>A0A150L9Q7</accession>
<dbReference type="SMART" id="SM00490">
    <property type="entry name" value="HELICc"/>
    <property type="match status" value="1"/>
</dbReference>
<organism evidence="8 9">
    <name type="scientific">Caldibacillus debilis</name>
    <dbReference type="NCBI Taxonomy" id="301148"/>
    <lineage>
        <taxon>Bacteria</taxon>
        <taxon>Bacillati</taxon>
        <taxon>Bacillota</taxon>
        <taxon>Bacilli</taxon>
        <taxon>Bacillales</taxon>
        <taxon>Bacillaceae</taxon>
        <taxon>Caldibacillus</taxon>
    </lineage>
</organism>
<dbReference type="InterPro" id="IPR027417">
    <property type="entry name" value="P-loop_NTPase"/>
</dbReference>
<protein>
    <recommendedName>
        <fullName evidence="10">Helicase</fullName>
    </recommendedName>
</protein>
<dbReference type="EMBL" id="LQYT01000135">
    <property type="protein sequence ID" value="KYD08759.1"/>
    <property type="molecule type" value="Genomic_DNA"/>
</dbReference>
<gene>
    <name evidence="8" type="ORF">B4135_0441</name>
</gene>
<keyword evidence="1" id="KW-0547">Nucleotide-binding</keyword>
<dbReference type="InterPro" id="IPR001650">
    <property type="entry name" value="Helicase_C-like"/>
</dbReference>
<dbReference type="SMART" id="SM00487">
    <property type="entry name" value="DEXDc"/>
    <property type="match status" value="1"/>
</dbReference>
<dbReference type="InterPro" id="IPR014001">
    <property type="entry name" value="Helicase_ATP-bd"/>
</dbReference>
<evidence type="ECO:0000256" key="4">
    <source>
        <dbReference type="ARBA" id="ARBA00022840"/>
    </source>
</evidence>
<dbReference type="GO" id="GO:0016787">
    <property type="term" value="F:hydrolase activity"/>
    <property type="evidence" value="ECO:0007669"/>
    <property type="project" value="UniProtKB-KW"/>
</dbReference>
<dbReference type="InterPro" id="IPR038718">
    <property type="entry name" value="SNF2-like_sf"/>
</dbReference>
<keyword evidence="4" id="KW-0067">ATP-binding</keyword>
<dbReference type="CDD" id="cd18011">
    <property type="entry name" value="DEXDc_RapA"/>
    <property type="match status" value="1"/>
</dbReference>
<keyword evidence="2" id="KW-0378">Hydrolase</keyword>
<feature type="coiled-coil region" evidence="5">
    <location>
        <begin position="640"/>
        <end position="667"/>
    </location>
</feature>
<dbReference type="GO" id="GO:0004386">
    <property type="term" value="F:helicase activity"/>
    <property type="evidence" value="ECO:0007669"/>
    <property type="project" value="UniProtKB-KW"/>
</dbReference>
<feature type="coiled-coil region" evidence="5">
    <location>
        <begin position="858"/>
        <end position="952"/>
    </location>
</feature>
<dbReference type="AlphaFoldDB" id="A0A150L9Q7"/>
<evidence type="ECO:0000313" key="8">
    <source>
        <dbReference type="EMBL" id="KYD08759.1"/>
    </source>
</evidence>
<feature type="domain" description="Helicase C-terminal" evidence="7">
    <location>
        <begin position="465"/>
        <end position="628"/>
    </location>
</feature>
<dbReference type="InterPro" id="IPR057342">
    <property type="entry name" value="DEXDc_RapA"/>
</dbReference>
<dbReference type="Pfam" id="PF00271">
    <property type="entry name" value="Helicase_C"/>
    <property type="match status" value="1"/>
</dbReference>
<keyword evidence="5" id="KW-0175">Coiled coil</keyword>
<feature type="coiled-coil region" evidence="5">
    <location>
        <begin position="425"/>
        <end position="461"/>
    </location>
</feature>
<dbReference type="Proteomes" id="UP000075683">
    <property type="component" value="Unassembled WGS sequence"/>
</dbReference>